<sequence length="68" mass="7219">MKKRKSRIEKNNILNTISSSAGLPAAYLLEKGSIYQPKDPPGIASNGSSLESLSSELLCAASTIPNQE</sequence>
<dbReference type="AlphaFoldDB" id="A0A1R0GL40"/>
<evidence type="ECO:0000313" key="1">
    <source>
        <dbReference type="EMBL" id="OLY77605.1"/>
    </source>
</evidence>
<accession>A0A1R0GL40</accession>
<proteinExistence type="predicted"/>
<reference evidence="1 2" key="1">
    <citation type="journal article" date="2016" name="Mol. Biol. Evol.">
        <title>Genome-Wide Survey of Gut Fungi (Harpellales) Reveals the First Horizontally Transferred Ubiquitin Gene from a Mosquito Host.</title>
        <authorList>
            <person name="Wang Y."/>
            <person name="White M.M."/>
            <person name="Kvist S."/>
            <person name="Moncalvo J.M."/>
        </authorList>
    </citation>
    <scope>NUCLEOTIDE SEQUENCE [LARGE SCALE GENOMIC DNA]</scope>
    <source>
        <strain evidence="1 2">ALG-7-W6</strain>
    </source>
</reference>
<dbReference type="EMBL" id="LSSL01007778">
    <property type="protein sequence ID" value="OLY77605.1"/>
    <property type="molecule type" value="Genomic_DNA"/>
</dbReference>
<evidence type="ECO:0000313" key="2">
    <source>
        <dbReference type="Proteomes" id="UP000187455"/>
    </source>
</evidence>
<protein>
    <submittedName>
        <fullName evidence="1">Uncharacterized protein</fullName>
    </submittedName>
</protein>
<dbReference type="Proteomes" id="UP000187455">
    <property type="component" value="Unassembled WGS sequence"/>
</dbReference>
<comment type="caution">
    <text evidence="1">The sequence shown here is derived from an EMBL/GenBank/DDBJ whole genome shotgun (WGS) entry which is preliminary data.</text>
</comment>
<organism evidence="1 2">
    <name type="scientific">Smittium mucronatum</name>
    <dbReference type="NCBI Taxonomy" id="133383"/>
    <lineage>
        <taxon>Eukaryota</taxon>
        <taxon>Fungi</taxon>
        <taxon>Fungi incertae sedis</taxon>
        <taxon>Zoopagomycota</taxon>
        <taxon>Kickxellomycotina</taxon>
        <taxon>Harpellomycetes</taxon>
        <taxon>Harpellales</taxon>
        <taxon>Legeriomycetaceae</taxon>
        <taxon>Smittium</taxon>
    </lineage>
</organism>
<name>A0A1R0GL40_9FUNG</name>
<keyword evidence="2" id="KW-1185">Reference proteome</keyword>
<gene>
    <name evidence="1" type="ORF">AYI68_g8361</name>
</gene>